<evidence type="ECO:0000256" key="1">
    <source>
        <dbReference type="ARBA" id="ARBA00001946"/>
    </source>
</evidence>
<comment type="cofactor">
    <cofactor evidence="1 4">
        <name>Mg(2+)</name>
        <dbReference type="ChEBI" id="CHEBI:18420"/>
    </cofactor>
</comment>
<feature type="domain" description="PPM-type phosphatase" evidence="6">
    <location>
        <begin position="76"/>
        <end position="358"/>
    </location>
</feature>
<evidence type="ECO:0000256" key="5">
    <source>
        <dbReference type="SAM" id="SignalP"/>
    </source>
</evidence>
<keyword evidence="4" id="KW-0464">Manganese</keyword>
<organism evidence="7 8">
    <name type="scientific">Steinernema carpocapsae</name>
    <name type="common">Entomopathogenic nematode</name>
    <dbReference type="NCBI Taxonomy" id="34508"/>
    <lineage>
        <taxon>Eukaryota</taxon>
        <taxon>Metazoa</taxon>
        <taxon>Ecdysozoa</taxon>
        <taxon>Nematoda</taxon>
        <taxon>Chromadorea</taxon>
        <taxon>Rhabditida</taxon>
        <taxon>Tylenchina</taxon>
        <taxon>Panagrolaimomorpha</taxon>
        <taxon>Strongyloidoidea</taxon>
        <taxon>Steinernematidae</taxon>
        <taxon>Steinernema</taxon>
    </lineage>
</organism>
<reference evidence="7 8" key="1">
    <citation type="journal article" date="2015" name="Genome Biol.">
        <title>Comparative genomics of Steinernema reveals deeply conserved gene regulatory networks.</title>
        <authorList>
            <person name="Dillman A.R."/>
            <person name="Macchietto M."/>
            <person name="Porter C.F."/>
            <person name="Rogers A."/>
            <person name="Williams B."/>
            <person name="Antoshechkin I."/>
            <person name="Lee M.M."/>
            <person name="Goodwin Z."/>
            <person name="Lu X."/>
            <person name="Lewis E.E."/>
            <person name="Goodrich-Blair H."/>
            <person name="Stock S.P."/>
            <person name="Adams B.J."/>
            <person name="Sternberg P.W."/>
            <person name="Mortazavi A."/>
        </authorList>
    </citation>
    <scope>NUCLEOTIDE SEQUENCE [LARGE SCALE GENOMIC DNA]</scope>
    <source>
        <strain evidence="7 8">ALL</strain>
    </source>
</reference>
<keyword evidence="5" id="KW-0732">Signal</keyword>
<keyword evidence="4" id="KW-0378">Hydrolase</keyword>
<dbReference type="EC" id="3.1.3.16" evidence="4"/>
<dbReference type="SMART" id="SM00332">
    <property type="entry name" value="PP2Cc"/>
    <property type="match status" value="1"/>
</dbReference>
<reference evidence="7 8" key="2">
    <citation type="journal article" date="2019" name="G3 (Bethesda)">
        <title>Hybrid Assembly of the Genome of the Entomopathogenic Nematode Steinernema carpocapsae Identifies the X-Chromosome.</title>
        <authorList>
            <person name="Serra L."/>
            <person name="Macchietto M."/>
            <person name="Macias-Munoz A."/>
            <person name="McGill C.J."/>
            <person name="Rodriguez I.M."/>
            <person name="Rodriguez B."/>
            <person name="Murad R."/>
            <person name="Mortazavi A."/>
        </authorList>
    </citation>
    <scope>NUCLEOTIDE SEQUENCE [LARGE SCALE GENOMIC DNA]</scope>
    <source>
        <strain evidence="7 8">ALL</strain>
    </source>
</reference>
<dbReference type="STRING" id="34508.A0A4U5N194"/>
<gene>
    <name evidence="7" type="ORF">L596_017242</name>
</gene>
<name>A0A4U5N194_STECR</name>
<keyword evidence="3 4" id="KW-0904">Protein phosphatase</keyword>
<dbReference type="Pfam" id="PF00481">
    <property type="entry name" value="PP2C"/>
    <property type="match status" value="1"/>
</dbReference>
<dbReference type="SMART" id="SM00331">
    <property type="entry name" value="PP2C_SIG"/>
    <property type="match status" value="1"/>
</dbReference>
<sequence>MLRKQLLTCGRLAFRAVVTAGVVDAQSLIPPDCHPKASTAHRKYATTAKEAQATPTASTTSPGVISHCCGFPKNMVNGPSTVRDEGVIGEDACFMARYRQTHVCGVADGVGGWRKYGIDPSEFSNGLMKRCSDLVNSGEFVPSRPDLLIAKAFQQLASSPPRPIGSSTACVLIIDQDKLYSANLGDSGYLVMRKGRVIYRSNEQTHYFNAPFQLCLLPEEAEDRPVWVFDGGQNEAFRQDCLASGVWTAENDQFRIARIIGDAPEKADLAELSVESGDLVVLATDGLWDNVPEQLIVEQLNDVKPENVQAKCNGLALTARRLAFDDHHNSPFAVKAKQNGIHAPGGKPDDITLVLILIA</sequence>
<dbReference type="PANTHER" id="PTHR12320:SF1">
    <property type="entry name" value="PROTEIN PHOSPHATASE PTC7 HOMOLOG"/>
    <property type="match status" value="1"/>
</dbReference>
<dbReference type="Gene3D" id="3.60.40.10">
    <property type="entry name" value="PPM-type phosphatase domain"/>
    <property type="match status" value="1"/>
</dbReference>
<dbReference type="EMBL" id="AZBU02000005">
    <property type="protein sequence ID" value="TKR76041.1"/>
    <property type="molecule type" value="Genomic_DNA"/>
</dbReference>
<dbReference type="PROSITE" id="PS51746">
    <property type="entry name" value="PPM_2"/>
    <property type="match status" value="1"/>
</dbReference>
<comment type="catalytic activity">
    <reaction evidence="4">
        <text>O-phospho-L-seryl-[protein] + H2O = L-seryl-[protein] + phosphate</text>
        <dbReference type="Rhea" id="RHEA:20629"/>
        <dbReference type="Rhea" id="RHEA-COMP:9863"/>
        <dbReference type="Rhea" id="RHEA-COMP:11604"/>
        <dbReference type="ChEBI" id="CHEBI:15377"/>
        <dbReference type="ChEBI" id="CHEBI:29999"/>
        <dbReference type="ChEBI" id="CHEBI:43474"/>
        <dbReference type="ChEBI" id="CHEBI:83421"/>
        <dbReference type="EC" id="3.1.3.16"/>
    </reaction>
</comment>
<evidence type="ECO:0000256" key="3">
    <source>
        <dbReference type="ARBA" id="ARBA00022912"/>
    </source>
</evidence>
<dbReference type="CDD" id="cd00143">
    <property type="entry name" value="PP2Cc"/>
    <property type="match status" value="1"/>
</dbReference>
<evidence type="ECO:0000313" key="7">
    <source>
        <dbReference type="EMBL" id="TKR76041.1"/>
    </source>
</evidence>
<dbReference type="Proteomes" id="UP000298663">
    <property type="component" value="Unassembled WGS sequence"/>
</dbReference>
<proteinExistence type="inferred from homology"/>
<protein>
    <recommendedName>
        <fullName evidence="4">Protein phosphatase</fullName>
        <ecNumber evidence="4">3.1.3.16</ecNumber>
    </recommendedName>
</protein>
<evidence type="ECO:0000256" key="2">
    <source>
        <dbReference type="ARBA" id="ARBA00006702"/>
    </source>
</evidence>
<dbReference type="GO" id="GO:0004722">
    <property type="term" value="F:protein serine/threonine phosphatase activity"/>
    <property type="evidence" value="ECO:0007669"/>
    <property type="project" value="UniProtKB-EC"/>
</dbReference>
<keyword evidence="4" id="KW-0479">Metal-binding</keyword>
<dbReference type="OrthoDB" id="60843at2759"/>
<comment type="catalytic activity">
    <reaction evidence="4">
        <text>O-phospho-L-threonyl-[protein] + H2O = L-threonyl-[protein] + phosphate</text>
        <dbReference type="Rhea" id="RHEA:47004"/>
        <dbReference type="Rhea" id="RHEA-COMP:11060"/>
        <dbReference type="Rhea" id="RHEA-COMP:11605"/>
        <dbReference type="ChEBI" id="CHEBI:15377"/>
        <dbReference type="ChEBI" id="CHEBI:30013"/>
        <dbReference type="ChEBI" id="CHEBI:43474"/>
        <dbReference type="ChEBI" id="CHEBI:61977"/>
        <dbReference type="EC" id="3.1.3.16"/>
    </reaction>
</comment>
<evidence type="ECO:0000259" key="6">
    <source>
        <dbReference type="PROSITE" id="PS51746"/>
    </source>
</evidence>
<evidence type="ECO:0000256" key="4">
    <source>
        <dbReference type="RuleBase" id="RU366020"/>
    </source>
</evidence>
<feature type="signal peptide" evidence="5">
    <location>
        <begin position="1"/>
        <end position="25"/>
    </location>
</feature>
<dbReference type="GO" id="GO:0005739">
    <property type="term" value="C:mitochondrion"/>
    <property type="evidence" value="ECO:0007669"/>
    <property type="project" value="TreeGrafter"/>
</dbReference>
<dbReference type="InterPro" id="IPR001932">
    <property type="entry name" value="PPM-type_phosphatase-like_dom"/>
</dbReference>
<dbReference type="InterPro" id="IPR036457">
    <property type="entry name" value="PPM-type-like_dom_sf"/>
</dbReference>
<dbReference type="SUPFAM" id="SSF81606">
    <property type="entry name" value="PP2C-like"/>
    <property type="match status" value="1"/>
</dbReference>
<feature type="chain" id="PRO_5020243786" description="Protein phosphatase" evidence="5">
    <location>
        <begin position="26"/>
        <end position="359"/>
    </location>
</feature>
<keyword evidence="8" id="KW-1185">Reference proteome</keyword>
<dbReference type="GO" id="GO:0046872">
    <property type="term" value="F:metal ion binding"/>
    <property type="evidence" value="ECO:0007669"/>
    <property type="project" value="UniProtKB-UniRule"/>
</dbReference>
<dbReference type="AlphaFoldDB" id="A0A4U5N194"/>
<comment type="cofactor">
    <cofactor evidence="4">
        <name>Mn(2+)</name>
        <dbReference type="ChEBI" id="CHEBI:29035"/>
    </cofactor>
</comment>
<evidence type="ECO:0000313" key="8">
    <source>
        <dbReference type="Proteomes" id="UP000298663"/>
    </source>
</evidence>
<comment type="caution">
    <text evidence="7">The sequence shown here is derived from an EMBL/GenBank/DDBJ whole genome shotgun (WGS) entry which is preliminary data.</text>
</comment>
<comment type="similarity">
    <text evidence="2 4">Belongs to the PP2C family.</text>
</comment>
<dbReference type="PANTHER" id="PTHR12320">
    <property type="entry name" value="PROTEIN PHOSPHATASE 2C"/>
    <property type="match status" value="1"/>
</dbReference>
<dbReference type="InterPro" id="IPR039123">
    <property type="entry name" value="PPTC7"/>
</dbReference>
<accession>A0A4U5N194</accession>
<keyword evidence="4" id="KW-0460">Magnesium</keyword>